<gene>
    <name evidence="8" type="ORF">C6P46_005612</name>
</gene>
<dbReference type="EMBL" id="PUHQ01000062">
    <property type="protein sequence ID" value="KAG0658748.1"/>
    <property type="molecule type" value="Genomic_DNA"/>
</dbReference>
<evidence type="ECO:0000256" key="1">
    <source>
        <dbReference type="ARBA" id="ARBA00004123"/>
    </source>
</evidence>
<evidence type="ECO:0000256" key="6">
    <source>
        <dbReference type="SAM" id="MobiDB-lite"/>
    </source>
</evidence>
<comment type="subcellular location">
    <subcellularLocation>
        <location evidence="2">Cytoplasm</location>
    </subcellularLocation>
    <subcellularLocation>
        <location evidence="1">Nucleus</location>
    </subcellularLocation>
</comment>
<dbReference type="InterPro" id="IPR037895">
    <property type="entry name" value="NUDCD1"/>
</dbReference>
<dbReference type="PANTHER" id="PTHR21664:SF1">
    <property type="entry name" value="NUDC DOMAIN-CONTAINING PROTEIN 1"/>
    <property type="match status" value="1"/>
</dbReference>
<keyword evidence="4" id="KW-0963">Cytoplasm</keyword>
<sequence>MTPAVPRPGDTLSFPSDSSLFNNRFESYKLAPLPRGDDAVISTPLHTPFVLPETSSHARLSYQQVADRARHNHLKAGPDGELLFIDGTGAVTAIEVDPTSAAVRLHPLLIVPLASDATVPEYPDAHPVAPREWLISDGRGRIYVLTIEKSPLAWSANLRTAAHVAEDGHPIPFRCLAVRPAPTGGAIMLYATSSRTDHSQQDSATEEASTAAAFEVRMPRRSRTTFQIHLAHLENAPDDGGVSNLPLQPLWRATSAELPAFVHYDAALQRFAIGSGSPVIIAHEGEIIGETSPSLQAPPDNATTSQPQSDAVGTAPDRRKPPPFSWTQDGDSVTVAFPIPSDTPTSSIRLTLSRQYVTLHVASAAAALSPAASLSPVVPRLSHKKLWDLIDPNTSVWTFDREAEGRNSTFGLLTLHLEKGHPGTRWADVFETIPRGGDTASSGRFQELDPEEDYENVPETLDASELAAISEQMEQWAQTVLQTGPSALAQSAEGLGSGIPTSLTGDEIDVEVDGDTGKAFVVTWIENALTPTPQTVCPHESVPYSLLSTPFPAPDILDTSNITVQHDVDGLLFQAPTTAVEYRWRHTSTFPALAFVLATKRDTRFVYHLDQRACFAFDSPALLPGPARTRPFGGGGNLFIYVSPDEPKAKQGIQHVVRVGSNASGGLLGVISTRLASGEPVIIALCEHEVVTLRVFG</sequence>
<proteinExistence type="predicted"/>
<protein>
    <recommendedName>
        <fullName evidence="3">NudC domain-containing protein 1</fullName>
    </recommendedName>
</protein>
<dbReference type="GO" id="GO:0005634">
    <property type="term" value="C:nucleus"/>
    <property type="evidence" value="ECO:0007669"/>
    <property type="project" value="UniProtKB-SubCell"/>
</dbReference>
<keyword evidence="9" id="KW-1185">Reference proteome</keyword>
<dbReference type="Gene3D" id="2.60.40.790">
    <property type="match status" value="1"/>
</dbReference>
<evidence type="ECO:0000256" key="5">
    <source>
        <dbReference type="ARBA" id="ARBA00023242"/>
    </source>
</evidence>
<dbReference type="CDD" id="cd06467">
    <property type="entry name" value="p23_NUDC_like"/>
    <property type="match status" value="1"/>
</dbReference>
<evidence type="ECO:0000313" key="9">
    <source>
        <dbReference type="Proteomes" id="UP000777482"/>
    </source>
</evidence>
<feature type="region of interest" description="Disordered" evidence="6">
    <location>
        <begin position="290"/>
        <end position="332"/>
    </location>
</feature>
<dbReference type="OrthoDB" id="428655at2759"/>
<evidence type="ECO:0000256" key="3">
    <source>
        <dbReference type="ARBA" id="ARBA00018915"/>
    </source>
</evidence>
<dbReference type="Pfam" id="PF04969">
    <property type="entry name" value="CS"/>
    <property type="match status" value="1"/>
</dbReference>
<dbReference type="Proteomes" id="UP000777482">
    <property type="component" value="Unassembled WGS sequence"/>
</dbReference>
<keyword evidence="5" id="KW-0539">Nucleus</keyword>
<dbReference type="InterPro" id="IPR008978">
    <property type="entry name" value="HSP20-like_chaperone"/>
</dbReference>
<evidence type="ECO:0000313" key="8">
    <source>
        <dbReference type="EMBL" id="KAG0658748.1"/>
    </source>
</evidence>
<name>A0A9P6W089_RHOMI</name>
<evidence type="ECO:0000256" key="2">
    <source>
        <dbReference type="ARBA" id="ARBA00004496"/>
    </source>
</evidence>
<dbReference type="InterPro" id="IPR007052">
    <property type="entry name" value="CS_dom"/>
</dbReference>
<dbReference type="GO" id="GO:0005737">
    <property type="term" value="C:cytoplasm"/>
    <property type="evidence" value="ECO:0007669"/>
    <property type="project" value="UniProtKB-SubCell"/>
</dbReference>
<feature type="compositionally biased region" description="Polar residues" evidence="6">
    <location>
        <begin position="291"/>
        <end position="311"/>
    </location>
</feature>
<evidence type="ECO:0000259" key="7">
    <source>
        <dbReference type="PROSITE" id="PS51203"/>
    </source>
</evidence>
<evidence type="ECO:0000256" key="4">
    <source>
        <dbReference type="ARBA" id="ARBA00022490"/>
    </source>
</evidence>
<comment type="caution">
    <text evidence="8">The sequence shown here is derived from an EMBL/GenBank/DDBJ whole genome shotgun (WGS) entry which is preliminary data.</text>
</comment>
<reference evidence="8 9" key="1">
    <citation type="submission" date="2020-11" db="EMBL/GenBank/DDBJ databases">
        <title>Kefir isolates.</title>
        <authorList>
            <person name="Marcisauskas S."/>
            <person name="Kim Y."/>
            <person name="Blasche S."/>
        </authorList>
    </citation>
    <scope>NUCLEOTIDE SEQUENCE [LARGE SCALE GENOMIC DNA]</scope>
    <source>
        <strain evidence="8 9">KR</strain>
    </source>
</reference>
<dbReference type="AlphaFoldDB" id="A0A9P6W089"/>
<organism evidence="8 9">
    <name type="scientific">Rhodotorula mucilaginosa</name>
    <name type="common">Yeast</name>
    <name type="synonym">Rhodotorula rubra</name>
    <dbReference type="NCBI Taxonomy" id="5537"/>
    <lineage>
        <taxon>Eukaryota</taxon>
        <taxon>Fungi</taxon>
        <taxon>Dikarya</taxon>
        <taxon>Basidiomycota</taxon>
        <taxon>Pucciniomycotina</taxon>
        <taxon>Microbotryomycetes</taxon>
        <taxon>Sporidiobolales</taxon>
        <taxon>Sporidiobolaceae</taxon>
        <taxon>Rhodotorula</taxon>
    </lineage>
</organism>
<dbReference type="SUPFAM" id="SSF49764">
    <property type="entry name" value="HSP20-like chaperones"/>
    <property type="match status" value="1"/>
</dbReference>
<dbReference type="PANTHER" id="PTHR21664">
    <property type="entry name" value="CHRONIC MYELOGENOUS LEUKEMIA TUMOR ANTIGEN 66"/>
    <property type="match status" value="1"/>
</dbReference>
<dbReference type="PROSITE" id="PS51203">
    <property type="entry name" value="CS"/>
    <property type="match status" value="1"/>
</dbReference>
<accession>A0A9P6W089</accession>
<feature type="domain" description="CS" evidence="7">
    <location>
        <begin position="319"/>
        <end position="430"/>
    </location>
</feature>